<dbReference type="PRINTS" id="PR01035">
    <property type="entry name" value="TCRTETA"/>
</dbReference>
<feature type="transmembrane region" description="Helical" evidence="9">
    <location>
        <begin position="455"/>
        <end position="473"/>
    </location>
</feature>
<feature type="transmembrane region" description="Helical" evidence="9">
    <location>
        <begin position="113"/>
        <end position="133"/>
    </location>
</feature>
<feature type="transmembrane region" description="Helical" evidence="9">
    <location>
        <begin position="415"/>
        <end position="435"/>
    </location>
</feature>
<dbReference type="PANTHER" id="PTHR23506">
    <property type="entry name" value="GH10249P"/>
    <property type="match status" value="1"/>
</dbReference>
<evidence type="ECO:0000256" key="7">
    <source>
        <dbReference type="ARBA" id="ARBA00023136"/>
    </source>
</evidence>
<evidence type="ECO:0000256" key="3">
    <source>
        <dbReference type="ARBA" id="ARBA00022448"/>
    </source>
</evidence>
<feature type="compositionally biased region" description="Basic and acidic residues" evidence="8">
    <location>
        <begin position="1"/>
        <end position="12"/>
    </location>
</feature>
<keyword evidence="3" id="KW-0813">Transport</keyword>
<keyword evidence="5" id="KW-0532">Neurotransmitter transport</keyword>
<keyword evidence="12" id="KW-1185">Reference proteome</keyword>
<reference evidence="11" key="1">
    <citation type="submission" date="2022-01" db="EMBL/GenBank/DDBJ databases">
        <authorList>
            <person name="Braso-Vives M."/>
        </authorList>
    </citation>
    <scope>NUCLEOTIDE SEQUENCE</scope>
</reference>
<sequence length="497" mass="53450">MSQKSRHSDTESLARAQTVSSPENPAHVQGQETYGIVTVEEDAVSVNDTETQAEGVIRTSTRLSLRNASKIEILTFVSIGVVNFAGFATYSIISPFFPNEAIQRGASQTVVGVIFGCYAVIAFLSGTVFGKYVAVIGSRFMLIMGIFVTGCASILFGFLDYMEGTTFVVFCIAIRTTEALGVSAYATASTTILTHAFPNDVAKVMGILEIFTGVGMMAGPPIGGLLYKIGGFRLPFLSMGGLMLSCGVIVWILVPPQADEREGEQKSGQLWKLLKIPTVILTCGIVVVMAAAMSYLDPILQPFLEDQFSLSPTTIGLIFLLRSAVYTLLAPLWGWLADKKSASRIMTSGGMVTFAVSCVLIGPSPLLTEYAHVLPKSLWVIIVGQVVMAVAFGAYVPVYNELLWATRDAGFEENIATYGVVSGLIYSCFAIGEFVGPTVSSALAQQFGLPWTSTAFGGLALFYTAVMVVFYVYDSCKRSKRKSIRQSSEEGKPLLQC</sequence>
<evidence type="ECO:0000259" key="10">
    <source>
        <dbReference type="PROSITE" id="PS50850"/>
    </source>
</evidence>
<evidence type="ECO:0000256" key="6">
    <source>
        <dbReference type="ARBA" id="ARBA00022989"/>
    </source>
</evidence>
<accession>A0A8K0A1K2</accession>
<gene>
    <name evidence="11" type="primary">SLC18B1</name>
    <name evidence="11" type="ORF">BLAG_LOCUS20853</name>
</gene>
<dbReference type="AlphaFoldDB" id="A0A8K0A1K2"/>
<feature type="transmembrane region" description="Helical" evidence="9">
    <location>
        <begin position="315"/>
        <end position="336"/>
    </location>
</feature>
<proteinExistence type="inferred from homology"/>
<dbReference type="PROSITE" id="PS50850">
    <property type="entry name" value="MFS"/>
    <property type="match status" value="1"/>
</dbReference>
<dbReference type="SUPFAM" id="SSF103473">
    <property type="entry name" value="MFS general substrate transporter"/>
    <property type="match status" value="1"/>
</dbReference>
<evidence type="ECO:0000256" key="8">
    <source>
        <dbReference type="SAM" id="MobiDB-lite"/>
    </source>
</evidence>
<dbReference type="OrthoDB" id="446368at2759"/>
<comment type="similarity">
    <text evidence="2">Belongs to the major facilitator superfamily. Vesicular transporter family.</text>
</comment>
<dbReference type="GO" id="GO:0022857">
    <property type="term" value="F:transmembrane transporter activity"/>
    <property type="evidence" value="ECO:0007669"/>
    <property type="project" value="InterPro"/>
</dbReference>
<feature type="transmembrane region" description="Helical" evidence="9">
    <location>
        <begin position="207"/>
        <end position="227"/>
    </location>
</feature>
<evidence type="ECO:0000256" key="1">
    <source>
        <dbReference type="ARBA" id="ARBA00004141"/>
    </source>
</evidence>
<dbReference type="InterPro" id="IPR050930">
    <property type="entry name" value="MFS_Vesicular_Transporter"/>
</dbReference>
<keyword evidence="7 9" id="KW-0472">Membrane</keyword>
<feature type="transmembrane region" description="Helical" evidence="9">
    <location>
        <begin position="274"/>
        <end position="295"/>
    </location>
</feature>
<evidence type="ECO:0000313" key="11">
    <source>
        <dbReference type="EMBL" id="CAH1267533.1"/>
    </source>
</evidence>
<feature type="transmembrane region" description="Helical" evidence="9">
    <location>
        <begin position="233"/>
        <end position="254"/>
    </location>
</feature>
<keyword evidence="4 9" id="KW-0812">Transmembrane</keyword>
<dbReference type="InterPro" id="IPR011701">
    <property type="entry name" value="MFS"/>
</dbReference>
<dbReference type="EMBL" id="OV696691">
    <property type="protein sequence ID" value="CAH1267533.1"/>
    <property type="molecule type" value="Genomic_DNA"/>
</dbReference>
<protein>
    <submittedName>
        <fullName evidence="11">SLC18B1 protein</fullName>
    </submittedName>
</protein>
<dbReference type="PANTHER" id="PTHR23506:SF26">
    <property type="entry name" value="MFS-TYPE TRANSPORTER SLC18B1"/>
    <property type="match status" value="1"/>
</dbReference>
<keyword evidence="6 9" id="KW-1133">Transmembrane helix</keyword>
<dbReference type="Proteomes" id="UP000838412">
    <property type="component" value="Chromosome 6"/>
</dbReference>
<dbReference type="GO" id="GO:0016020">
    <property type="term" value="C:membrane"/>
    <property type="evidence" value="ECO:0007669"/>
    <property type="project" value="UniProtKB-SubCell"/>
</dbReference>
<feature type="region of interest" description="Disordered" evidence="8">
    <location>
        <begin position="1"/>
        <end position="31"/>
    </location>
</feature>
<evidence type="ECO:0000313" key="12">
    <source>
        <dbReference type="Proteomes" id="UP000838412"/>
    </source>
</evidence>
<feature type="transmembrane region" description="Helical" evidence="9">
    <location>
        <begin position="378"/>
        <end position="403"/>
    </location>
</feature>
<feature type="transmembrane region" description="Helical" evidence="9">
    <location>
        <begin position="165"/>
        <end position="186"/>
    </location>
</feature>
<feature type="transmembrane region" description="Helical" evidence="9">
    <location>
        <begin position="348"/>
        <end position="366"/>
    </location>
</feature>
<dbReference type="InterPro" id="IPR001958">
    <property type="entry name" value="Tet-R_TetA/multi-R_MdtG-like"/>
</dbReference>
<dbReference type="InterPro" id="IPR036259">
    <property type="entry name" value="MFS_trans_sf"/>
</dbReference>
<dbReference type="Gene3D" id="1.20.1250.20">
    <property type="entry name" value="MFS general substrate transporter like domains"/>
    <property type="match status" value="2"/>
</dbReference>
<feature type="transmembrane region" description="Helical" evidence="9">
    <location>
        <begin position="140"/>
        <end position="159"/>
    </location>
</feature>
<evidence type="ECO:0000256" key="5">
    <source>
        <dbReference type="ARBA" id="ARBA00022775"/>
    </source>
</evidence>
<feature type="domain" description="Major facilitator superfamily (MFS) profile" evidence="10">
    <location>
        <begin position="75"/>
        <end position="477"/>
    </location>
</feature>
<dbReference type="InterPro" id="IPR020846">
    <property type="entry name" value="MFS_dom"/>
</dbReference>
<feature type="transmembrane region" description="Helical" evidence="9">
    <location>
        <begin position="73"/>
        <end position="93"/>
    </location>
</feature>
<evidence type="ECO:0000256" key="2">
    <source>
        <dbReference type="ARBA" id="ARBA00006829"/>
    </source>
</evidence>
<organism evidence="11 12">
    <name type="scientific">Branchiostoma lanceolatum</name>
    <name type="common">Common lancelet</name>
    <name type="synonym">Amphioxus lanceolatum</name>
    <dbReference type="NCBI Taxonomy" id="7740"/>
    <lineage>
        <taxon>Eukaryota</taxon>
        <taxon>Metazoa</taxon>
        <taxon>Chordata</taxon>
        <taxon>Cephalochordata</taxon>
        <taxon>Leptocardii</taxon>
        <taxon>Amphioxiformes</taxon>
        <taxon>Branchiostomatidae</taxon>
        <taxon>Branchiostoma</taxon>
    </lineage>
</organism>
<comment type="subcellular location">
    <subcellularLocation>
        <location evidence="1">Membrane</location>
        <topology evidence="1">Multi-pass membrane protein</topology>
    </subcellularLocation>
</comment>
<evidence type="ECO:0000256" key="9">
    <source>
        <dbReference type="SAM" id="Phobius"/>
    </source>
</evidence>
<evidence type="ECO:0000256" key="4">
    <source>
        <dbReference type="ARBA" id="ARBA00022692"/>
    </source>
</evidence>
<name>A0A8K0A1K2_BRALA</name>
<dbReference type="Pfam" id="PF07690">
    <property type="entry name" value="MFS_1"/>
    <property type="match status" value="1"/>
</dbReference>